<dbReference type="AlphaFoldDB" id="H8ZQD0"/>
<reference evidence="13" key="1">
    <citation type="submission" date="2011-08" db="EMBL/GenBank/DDBJ databases">
        <authorList>
            <person name="Kim B.-M."/>
            <person name="Rhee J.-S."/>
            <person name="Lee J.-S."/>
        </authorList>
    </citation>
    <scope>NUCLEOTIDE SEQUENCE</scope>
</reference>
<dbReference type="GO" id="GO:0005125">
    <property type="term" value="F:cytokine activity"/>
    <property type="evidence" value="ECO:0007669"/>
    <property type="project" value="UniProtKB-KW"/>
</dbReference>
<feature type="non-terminal residue" evidence="13">
    <location>
        <position position="1"/>
    </location>
</feature>
<comment type="catalytic activity">
    <reaction evidence="7">
        <text>L-dopachrome = 5,6-dihydroxyindole-2-carboxylate</text>
        <dbReference type="Rhea" id="RHEA:13041"/>
        <dbReference type="ChEBI" id="CHEBI:16875"/>
        <dbReference type="ChEBI" id="CHEBI:57509"/>
        <dbReference type="EC" id="5.3.3.12"/>
    </reaction>
</comment>
<dbReference type="GO" id="GO:0005615">
    <property type="term" value="C:extracellular space"/>
    <property type="evidence" value="ECO:0007669"/>
    <property type="project" value="UniProtKB-KW"/>
</dbReference>
<dbReference type="EMBL" id="JN413201">
    <property type="protein sequence ID" value="AET43943.1"/>
    <property type="molecule type" value="mRNA"/>
</dbReference>
<dbReference type="EC" id="5.3.3.12" evidence="8"/>
<comment type="catalytic activity">
    <reaction evidence="6">
        <text>3-phenylpyruvate = enol-phenylpyruvate</text>
        <dbReference type="Rhea" id="RHEA:17097"/>
        <dbReference type="ChEBI" id="CHEBI:16815"/>
        <dbReference type="ChEBI" id="CHEBI:18005"/>
        <dbReference type="EC" id="5.3.2.1"/>
    </reaction>
</comment>
<sequence>PESYVLIHVNPGQVMSFGGSQEPCAMVYLDSQGKVGGEKNKQLAHSVGTHIENCLGIKQDRFYIKICDIPRCDLGFKGTTFG</sequence>
<dbReference type="GO" id="GO:0050178">
    <property type="term" value="F:phenylpyruvate tautomerase activity"/>
    <property type="evidence" value="ECO:0007669"/>
    <property type="project" value="UniProtKB-EC"/>
</dbReference>
<evidence type="ECO:0000256" key="2">
    <source>
        <dbReference type="ARBA" id="ARBA00005851"/>
    </source>
</evidence>
<evidence type="ECO:0000256" key="6">
    <source>
        <dbReference type="ARBA" id="ARBA00036735"/>
    </source>
</evidence>
<dbReference type="SUPFAM" id="SSF55331">
    <property type="entry name" value="Tautomerase/MIF"/>
    <property type="match status" value="1"/>
</dbReference>
<evidence type="ECO:0000256" key="8">
    <source>
        <dbReference type="ARBA" id="ARBA00038932"/>
    </source>
</evidence>
<keyword evidence="4" id="KW-0964">Secreted</keyword>
<reference evidence="13" key="2">
    <citation type="journal article" date="2012" name="Fish Shellfish Immunol.">
        <title>Immune gene mining by pyrosequencing in the rockshell, Thais clavigera.</title>
        <authorList>
            <person name="Rhee J.S."/>
            <person name="Kim B.M."/>
            <person name="Jeong C.B."/>
            <person name="Horiguchi T."/>
            <person name="Lee Y.M."/>
            <person name="Kim I.C."/>
            <person name="Lee J.S."/>
        </authorList>
    </citation>
    <scope>NUCLEOTIDE SEQUENCE</scope>
</reference>
<evidence type="ECO:0000256" key="11">
    <source>
        <dbReference type="ARBA" id="ARBA00041912"/>
    </source>
</evidence>
<evidence type="ECO:0000256" key="9">
    <source>
        <dbReference type="ARBA" id="ARBA00039086"/>
    </source>
</evidence>
<evidence type="ECO:0000256" key="5">
    <source>
        <dbReference type="ARBA" id="ARBA00023235"/>
    </source>
</evidence>
<dbReference type="PANTHER" id="PTHR11954">
    <property type="entry name" value="D-DOPACHROME DECARBOXYLASE"/>
    <property type="match status" value="1"/>
</dbReference>
<dbReference type="Gene3D" id="3.30.429.10">
    <property type="entry name" value="Macrophage Migration Inhibitory Factor"/>
    <property type="match status" value="1"/>
</dbReference>
<evidence type="ECO:0000256" key="7">
    <source>
        <dbReference type="ARBA" id="ARBA00036823"/>
    </source>
</evidence>
<dbReference type="InterPro" id="IPR001398">
    <property type="entry name" value="Macrophage_inhib_fac"/>
</dbReference>
<accession>H8ZQD0</accession>
<evidence type="ECO:0000313" key="13">
    <source>
        <dbReference type="EMBL" id="AET43943.1"/>
    </source>
</evidence>
<comment type="similarity">
    <text evidence="2">Belongs to the MIF family.</text>
</comment>
<comment type="subcellular location">
    <subcellularLocation>
        <location evidence="1">Secreted</location>
    </subcellularLocation>
</comment>
<evidence type="ECO:0000256" key="10">
    <source>
        <dbReference type="ARBA" id="ARBA00041631"/>
    </source>
</evidence>
<keyword evidence="3" id="KW-0202">Cytokine</keyword>
<dbReference type="GO" id="GO:0004167">
    <property type="term" value="F:dopachrome isomerase activity"/>
    <property type="evidence" value="ECO:0007669"/>
    <property type="project" value="UniProtKB-EC"/>
</dbReference>
<dbReference type="InterPro" id="IPR014347">
    <property type="entry name" value="Tautomerase/MIF_sf"/>
</dbReference>
<evidence type="ECO:0000256" key="3">
    <source>
        <dbReference type="ARBA" id="ARBA00022514"/>
    </source>
</evidence>
<keyword evidence="5" id="KW-0413">Isomerase</keyword>
<organism evidence="13">
    <name type="scientific">Reishia clavigera</name>
    <name type="common">Sea snail</name>
    <name type="synonym">Purpura clavigera</name>
    <dbReference type="NCBI Taxonomy" id="272940"/>
    <lineage>
        <taxon>Eukaryota</taxon>
        <taxon>Metazoa</taxon>
        <taxon>Spiralia</taxon>
        <taxon>Lophotrochozoa</taxon>
        <taxon>Mollusca</taxon>
        <taxon>Gastropoda</taxon>
        <taxon>Caenogastropoda</taxon>
        <taxon>Neogastropoda</taxon>
        <taxon>Muricoidea</taxon>
        <taxon>Muricidae</taxon>
        <taxon>Reishia</taxon>
    </lineage>
</organism>
<evidence type="ECO:0000256" key="4">
    <source>
        <dbReference type="ARBA" id="ARBA00022525"/>
    </source>
</evidence>
<feature type="non-terminal residue" evidence="13">
    <location>
        <position position="82"/>
    </location>
</feature>
<proteinExistence type="evidence at transcript level"/>
<dbReference type="PANTHER" id="PTHR11954:SF6">
    <property type="entry name" value="MACROPHAGE MIGRATION INHIBITORY FACTOR"/>
    <property type="match status" value="1"/>
</dbReference>
<evidence type="ECO:0000256" key="1">
    <source>
        <dbReference type="ARBA" id="ARBA00004613"/>
    </source>
</evidence>
<dbReference type="EC" id="5.3.2.1" evidence="9"/>
<protein>
    <recommendedName>
        <fullName evidence="12">L-dopachrome isomerase</fullName>
        <ecNumber evidence="9">5.3.2.1</ecNumber>
        <ecNumber evidence="8">5.3.3.12</ecNumber>
    </recommendedName>
    <alternativeName>
        <fullName evidence="10">L-dopachrome tautomerase</fullName>
    </alternativeName>
    <alternativeName>
        <fullName evidence="11">Phenylpyruvate tautomerase</fullName>
    </alternativeName>
</protein>
<evidence type="ECO:0000256" key="12">
    <source>
        <dbReference type="ARBA" id="ARBA00042730"/>
    </source>
</evidence>
<name>H8ZQD0_REICL</name>
<dbReference type="Pfam" id="PF01187">
    <property type="entry name" value="MIF"/>
    <property type="match status" value="1"/>
</dbReference>